<evidence type="ECO:0000313" key="5">
    <source>
        <dbReference type="EMBL" id="CBY20298.1"/>
    </source>
</evidence>
<feature type="domain" description="XPG-I" evidence="4">
    <location>
        <begin position="318"/>
        <end position="389"/>
    </location>
</feature>
<evidence type="ECO:0000313" key="6">
    <source>
        <dbReference type="EMBL" id="CBY38243.1"/>
    </source>
</evidence>
<dbReference type="EMBL" id="FN655165">
    <property type="protein sequence ID" value="CBY38243.1"/>
    <property type="molecule type" value="Genomic_DNA"/>
</dbReference>
<reference evidence="5 7" key="1">
    <citation type="journal article" date="2010" name="Science">
        <title>Plasticity of animal genome architecture unmasked by rapid evolution of a pelagic tunicate.</title>
        <authorList>
            <person name="Denoeud F."/>
            <person name="Henriet S."/>
            <person name="Mungpakdee S."/>
            <person name="Aury J.M."/>
            <person name="Da Silva C."/>
            <person name="Brinkmann H."/>
            <person name="Mikhaleva J."/>
            <person name="Olsen L.C."/>
            <person name="Jubin C."/>
            <person name="Canestro C."/>
            <person name="Bouquet J.M."/>
            <person name="Danks G."/>
            <person name="Poulain J."/>
            <person name="Campsteijn C."/>
            <person name="Adamski M."/>
            <person name="Cross I."/>
            <person name="Yadetie F."/>
            <person name="Muffato M."/>
            <person name="Louis A."/>
            <person name="Butcher S."/>
            <person name="Tsagkogeorga G."/>
            <person name="Konrad A."/>
            <person name="Singh S."/>
            <person name="Jensen M.F."/>
            <person name="Cong E.H."/>
            <person name="Eikeseth-Otteraa H."/>
            <person name="Noel B."/>
            <person name="Anthouard V."/>
            <person name="Porcel B.M."/>
            <person name="Kachouri-Lafond R."/>
            <person name="Nishino A."/>
            <person name="Ugolini M."/>
            <person name="Chourrout P."/>
            <person name="Nishida H."/>
            <person name="Aasland R."/>
            <person name="Huzurbazar S."/>
            <person name="Westhof E."/>
            <person name="Delsuc F."/>
            <person name="Lehrach H."/>
            <person name="Reinhardt R."/>
            <person name="Weissenbach J."/>
            <person name="Roy S.W."/>
            <person name="Artiguenave F."/>
            <person name="Postlethwait J.H."/>
            <person name="Manak J.R."/>
            <person name="Thompson E.M."/>
            <person name="Jaillon O."/>
            <person name="Du Pasquier L."/>
            <person name="Boudinot P."/>
            <person name="Liberles D.A."/>
            <person name="Volff J.N."/>
            <person name="Philippe H."/>
            <person name="Lenhard B."/>
            <person name="Roest Crollius H."/>
            <person name="Wincker P."/>
            <person name="Chourrout D."/>
        </authorList>
    </citation>
    <scope>NUCLEOTIDE SEQUENCE [LARGE SCALE GENOMIC DNA]</scope>
</reference>
<sequence length="538" mass="61853">MEADFKKKILESSDSSDVQYVHDDKVRKAETLYGGDATPQMPLCALRQYLDKSDDFIDVTDRKKISEVNESTRFREFEAFGHEKDNQHQVKTNSKPSEDITDDSCSVQTTPDAKLEKFVNEDKKEHPEKLEKCNDEIKEENLQRSSVFPLNPLVQEKQIFLSYEKPEIKAENIQTTFVSEKHEFLSEDEQEMKVNPLSPYLNEFTKEVWEVFLMEMAEEQVEYAIEKVKYEKLQESEVLDESWSSFIRETITNIALLSLDKELQKKKSSAAVSDQIAEFTAASVLEENAVQLQKLSSALKITSVPSQQLYKDAAEMLTLFGCGVFFAPGEAEAQCAEFEMTNITQGTITDDGDTFLFGGRIVIKGLTLGNMVPVKYDVQETEFSREFLIALAQLTGSDYCNGIKSVGSKTAIKILEEFDDRRSEDPHLTLNTFSKWWNTHHKSLTTGTNGIPLRAKLKKLNIDADFPSDRSRHAYLHPNVEKLKDKKIRFTVPDLNRIRQYAARKLEWQEQAIDQHIIPLLPEKMEKRKDIRFYMKAK</sequence>
<comment type="subcellular location">
    <subcellularLocation>
        <location evidence="1">Nucleus</location>
    </subcellularLocation>
</comment>
<dbReference type="PANTHER" id="PTHR16171:SF7">
    <property type="entry name" value="DNA REPAIR PROTEIN RAD2"/>
    <property type="match status" value="1"/>
</dbReference>
<evidence type="ECO:0000256" key="3">
    <source>
        <dbReference type="SAM" id="MobiDB-lite"/>
    </source>
</evidence>
<gene>
    <name evidence="5" type="ORF">GSOID_T00000288001</name>
    <name evidence="6" type="ORF">GSOID_T00031755001</name>
</gene>
<dbReference type="InterPro" id="IPR029060">
    <property type="entry name" value="PIN-like_dom_sf"/>
</dbReference>
<feature type="region of interest" description="Disordered" evidence="3">
    <location>
        <begin position="81"/>
        <end position="107"/>
    </location>
</feature>
<accession>E4WRB7</accession>
<dbReference type="Pfam" id="PF00867">
    <property type="entry name" value="XPG_I"/>
    <property type="match status" value="1"/>
</dbReference>
<dbReference type="PRINTS" id="PR00853">
    <property type="entry name" value="XPGRADSUPER"/>
</dbReference>
<proteinExistence type="predicted"/>
<dbReference type="EMBL" id="FN653015">
    <property type="protein sequence ID" value="CBY20298.1"/>
    <property type="molecule type" value="Genomic_DNA"/>
</dbReference>
<dbReference type="OrthoDB" id="31113at2759"/>
<dbReference type="SUPFAM" id="SSF47807">
    <property type="entry name" value="5' to 3' exonuclease, C-terminal subdomain"/>
    <property type="match status" value="1"/>
</dbReference>
<evidence type="ECO:0000259" key="4">
    <source>
        <dbReference type="SMART" id="SM00484"/>
    </source>
</evidence>
<dbReference type="SMART" id="SM00279">
    <property type="entry name" value="HhH2"/>
    <property type="match status" value="1"/>
</dbReference>
<evidence type="ECO:0000313" key="7">
    <source>
        <dbReference type="Proteomes" id="UP000001307"/>
    </source>
</evidence>
<dbReference type="InterPro" id="IPR036279">
    <property type="entry name" value="5-3_exonuclease_C_sf"/>
</dbReference>
<name>E4WRB7_OIKDI</name>
<evidence type="ECO:0000256" key="1">
    <source>
        <dbReference type="ARBA" id="ARBA00004123"/>
    </source>
</evidence>
<dbReference type="GO" id="GO:0005634">
    <property type="term" value="C:nucleus"/>
    <property type="evidence" value="ECO:0007669"/>
    <property type="project" value="UniProtKB-SubCell"/>
</dbReference>
<dbReference type="SUPFAM" id="SSF88723">
    <property type="entry name" value="PIN domain-like"/>
    <property type="match status" value="1"/>
</dbReference>
<protein>
    <recommendedName>
        <fullName evidence="4">XPG-I domain-containing protein</fullName>
    </recommendedName>
</protein>
<dbReference type="InterPro" id="IPR006086">
    <property type="entry name" value="XPG-I_dom"/>
</dbReference>
<dbReference type="GO" id="GO:0003697">
    <property type="term" value="F:single-stranded DNA binding"/>
    <property type="evidence" value="ECO:0007669"/>
    <property type="project" value="TreeGrafter"/>
</dbReference>
<dbReference type="Proteomes" id="UP000011014">
    <property type="component" value="Unassembled WGS sequence"/>
</dbReference>
<organism evidence="5 7">
    <name type="scientific">Oikopleura dioica</name>
    <name type="common">Tunicate</name>
    <dbReference type="NCBI Taxonomy" id="34765"/>
    <lineage>
        <taxon>Eukaryota</taxon>
        <taxon>Metazoa</taxon>
        <taxon>Chordata</taxon>
        <taxon>Tunicata</taxon>
        <taxon>Appendicularia</taxon>
        <taxon>Copelata</taxon>
        <taxon>Oikopleuridae</taxon>
        <taxon>Oikopleura</taxon>
    </lineage>
</organism>
<evidence type="ECO:0000256" key="2">
    <source>
        <dbReference type="ARBA" id="ARBA00023242"/>
    </source>
</evidence>
<dbReference type="Proteomes" id="UP000001307">
    <property type="component" value="Unassembled WGS sequence"/>
</dbReference>
<dbReference type="Gene3D" id="3.40.50.1010">
    <property type="entry name" value="5'-nuclease"/>
    <property type="match status" value="1"/>
</dbReference>
<dbReference type="GO" id="GO:0004520">
    <property type="term" value="F:DNA endonuclease activity"/>
    <property type="evidence" value="ECO:0007669"/>
    <property type="project" value="TreeGrafter"/>
</dbReference>
<dbReference type="InterPro" id="IPR006084">
    <property type="entry name" value="XPG/Rad2"/>
</dbReference>
<dbReference type="Gene3D" id="1.10.150.20">
    <property type="entry name" value="5' to 3' exonuclease, C-terminal subdomain"/>
    <property type="match status" value="1"/>
</dbReference>
<dbReference type="PANTHER" id="PTHR16171">
    <property type="entry name" value="DNA REPAIR PROTEIN COMPLEMENTING XP-G CELLS-RELATED"/>
    <property type="match status" value="1"/>
</dbReference>
<keyword evidence="7" id="KW-1185">Reference proteome</keyword>
<keyword evidence="2" id="KW-0539">Nucleus</keyword>
<dbReference type="FunCoup" id="E4WRB7">
    <property type="interactions" value="34"/>
</dbReference>
<dbReference type="InterPro" id="IPR008918">
    <property type="entry name" value="HhH2"/>
</dbReference>
<dbReference type="AlphaFoldDB" id="E4WRB7"/>
<dbReference type="SMART" id="SM00484">
    <property type="entry name" value="XPGI"/>
    <property type="match status" value="1"/>
</dbReference>